<evidence type="ECO:0000313" key="2">
    <source>
        <dbReference type="Proteomes" id="UP001194468"/>
    </source>
</evidence>
<comment type="caution">
    <text evidence="1">The sequence shown here is derived from an EMBL/GenBank/DDBJ whole genome shotgun (WGS) entry which is preliminary data.</text>
</comment>
<gene>
    <name evidence="1" type="ORF">L210DRAFT_3765949</name>
</gene>
<dbReference type="AlphaFoldDB" id="A0AAD4G7T3"/>
<organism evidence="1 2">
    <name type="scientific">Boletus edulis BED1</name>
    <dbReference type="NCBI Taxonomy" id="1328754"/>
    <lineage>
        <taxon>Eukaryota</taxon>
        <taxon>Fungi</taxon>
        <taxon>Dikarya</taxon>
        <taxon>Basidiomycota</taxon>
        <taxon>Agaricomycotina</taxon>
        <taxon>Agaricomycetes</taxon>
        <taxon>Agaricomycetidae</taxon>
        <taxon>Boletales</taxon>
        <taxon>Boletineae</taxon>
        <taxon>Boletaceae</taxon>
        <taxon>Boletoideae</taxon>
        <taxon>Boletus</taxon>
    </lineage>
</organism>
<sequence>MQLQVLVCVESAMSSPLHMTWMWALRDSVGSGMAAGGRRGTSPIARCLDHSNPVTLVCGDLALRWNQQTSEIIGQIQDPSCSHVIDEASLTHQVLQARIAANALQCPVKFLILIDYRQDQLRHEYSNKGLIHFPRSNSIYGLVACVPPTPHQLYVT</sequence>
<dbReference type="Proteomes" id="UP001194468">
    <property type="component" value="Unassembled WGS sequence"/>
</dbReference>
<proteinExistence type="predicted"/>
<protein>
    <submittedName>
        <fullName evidence="1">Uncharacterized protein</fullName>
    </submittedName>
</protein>
<name>A0AAD4G7T3_BOLED</name>
<reference evidence="1" key="1">
    <citation type="submission" date="2019-10" db="EMBL/GenBank/DDBJ databases">
        <authorList>
            <consortium name="DOE Joint Genome Institute"/>
            <person name="Kuo A."/>
            <person name="Miyauchi S."/>
            <person name="Kiss E."/>
            <person name="Drula E."/>
            <person name="Kohler A."/>
            <person name="Sanchez-Garcia M."/>
            <person name="Andreopoulos B."/>
            <person name="Barry K.W."/>
            <person name="Bonito G."/>
            <person name="Buee M."/>
            <person name="Carver A."/>
            <person name="Chen C."/>
            <person name="Cichocki N."/>
            <person name="Clum A."/>
            <person name="Culley D."/>
            <person name="Crous P.W."/>
            <person name="Fauchery L."/>
            <person name="Girlanda M."/>
            <person name="Hayes R."/>
            <person name="Keri Z."/>
            <person name="LaButti K."/>
            <person name="Lipzen A."/>
            <person name="Lombard V."/>
            <person name="Magnuson J."/>
            <person name="Maillard F."/>
            <person name="Morin E."/>
            <person name="Murat C."/>
            <person name="Nolan M."/>
            <person name="Ohm R."/>
            <person name="Pangilinan J."/>
            <person name="Pereira M."/>
            <person name="Perotto S."/>
            <person name="Peter M."/>
            <person name="Riley R."/>
            <person name="Sitrit Y."/>
            <person name="Stielow B."/>
            <person name="Szollosi G."/>
            <person name="Zifcakova L."/>
            <person name="Stursova M."/>
            <person name="Spatafora J.W."/>
            <person name="Tedersoo L."/>
            <person name="Vaario L.-M."/>
            <person name="Yamada A."/>
            <person name="Yan M."/>
            <person name="Wang P."/>
            <person name="Xu J."/>
            <person name="Bruns T."/>
            <person name="Baldrian P."/>
            <person name="Vilgalys R."/>
            <person name="Henrissat B."/>
            <person name="Grigoriev I.V."/>
            <person name="Hibbett D."/>
            <person name="Nagy L.G."/>
            <person name="Martin F.M."/>
        </authorList>
    </citation>
    <scope>NUCLEOTIDE SEQUENCE</scope>
    <source>
        <strain evidence="1">BED1</strain>
    </source>
</reference>
<dbReference type="EMBL" id="WHUW01000129">
    <property type="protein sequence ID" value="KAF8422284.1"/>
    <property type="molecule type" value="Genomic_DNA"/>
</dbReference>
<reference evidence="1" key="2">
    <citation type="journal article" date="2020" name="Nat. Commun.">
        <title>Large-scale genome sequencing of mycorrhizal fungi provides insights into the early evolution of symbiotic traits.</title>
        <authorList>
            <person name="Miyauchi S."/>
            <person name="Kiss E."/>
            <person name="Kuo A."/>
            <person name="Drula E."/>
            <person name="Kohler A."/>
            <person name="Sanchez-Garcia M."/>
            <person name="Morin E."/>
            <person name="Andreopoulos B."/>
            <person name="Barry K.W."/>
            <person name="Bonito G."/>
            <person name="Buee M."/>
            <person name="Carver A."/>
            <person name="Chen C."/>
            <person name="Cichocki N."/>
            <person name="Clum A."/>
            <person name="Culley D."/>
            <person name="Crous P.W."/>
            <person name="Fauchery L."/>
            <person name="Girlanda M."/>
            <person name="Hayes R.D."/>
            <person name="Keri Z."/>
            <person name="LaButti K."/>
            <person name="Lipzen A."/>
            <person name="Lombard V."/>
            <person name="Magnuson J."/>
            <person name="Maillard F."/>
            <person name="Murat C."/>
            <person name="Nolan M."/>
            <person name="Ohm R.A."/>
            <person name="Pangilinan J."/>
            <person name="Pereira M.F."/>
            <person name="Perotto S."/>
            <person name="Peter M."/>
            <person name="Pfister S."/>
            <person name="Riley R."/>
            <person name="Sitrit Y."/>
            <person name="Stielow J.B."/>
            <person name="Szollosi G."/>
            <person name="Zifcakova L."/>
            <person name="Stursova M."/>
            <person name="Spatafora J.W."/>
            <person name="Tedersoo L."/>
            <person name="Vaario L.M."/>
            <person name="Yamada A."/>
            <person name="Yan M."/>
            <person name="Wang P."/>
            <person name="Xu J."/>
            <person name="Bruns T."/>
            <person name="Baldrian P."/>
            <person name="Vilgalys R."/>
            <person name="Dunand C."/>
            <person name="Henrissat B."/>
            <person name="Grigoriev I.V."/>
            <person name="Hibbett D."/>
            <person name="Nagy L.G."/>
            <person name="Martin F.M."/>
        </authorList>
    </citation>
    <scope>NUCLEOTIDE SEQUENCE</scope>
    <source>
        <strain evidence="1">BED1</strain>
    </source>
</reference>
<keyword evidence="2" id="KW-1185">Reference proteome</keyword>
<evidence type="ECO:0000313" key="1">
    <source>
        <dbReference type="EMBL" id="KAF8422284.1"/>
    </source>
</evidence>
<accession>A0AAD4G7T3</accession>